<organism evidence="3 4">
    <name type="scientific">Tegillarca granosa</name>
    <name type="common">Malaysian cockle</name>
    <name type="synonym">Anadara granosa</name>
    <dbReference type="NCBI Taxonomy" id="220873"/>
    <lineage>
        <taxon>Eukaryota</taxon>
        <taxon>Metazoa</taxon>
        <taxon>Spiralia</taxon>
        <taxon>Lophotrochozoa</taxon>
        <taxon>Mollusca</taxon>
        <taxon>Bivalvia</taxon>
        <taxon>Autobranchia</taxon>
        <taxon>Pteriomorphia</taxon>
        <taxon>Arcoida</taxon>
        <taxon>Arcoidea</taxon>
        <taxon>Arcidae</taxon>
        <taxon>Tegillarca</taxon>
    </lineage>
</organism>
<protein>
    <recommendedName>
        <fullName evidence="2">tRNA-guanine(15) transglycosylase-like domain-containing protein</fullName>
    </recommendedName>
</protein>
<evidence type="ECO:0000259" key="2">
    <source>
        <dbReference type="Pfam" id="PF01702"/>
    </source>
</evidence>
<dbReference type="SUPFAM" id="SSF51713">
    <property type="entry name" value="tRNA-guanine transglycosylase"/>
    <property type="match status" value="1"/>
</dbReference>
<keyword evidence="4" id="KW-1185">Reference proteome</keyword>
<evidence type="ECO:0000256" key="1">
    <source>
        <dbReference type="ARBA" id="ARBA00022833"/>
    </source>
</evidence>
<feature type="domain" description="tRNA-guanine(15) transglycosylase-like" evidence="2">
    <location>
        <begin position="26"/>
        <end position="254"/>
    </location>
</feature>
<dbReference type="InterPro" id="IPR002616">
    <property type="entry name" value="tRNA_ribo_trans-like"/>
</dbReference>
<dbReference type="EMBL" id="JARBDR010000919">
    <property type="protein sequence ID" value="KAJ8300882.1"/>
    <property type="molecule type" value="Genomic_DNA"/>
</dbReference>
<dbReference type="NCBIfam" id="TIGR00449">
    <property type="entry name" value="tgt_general"/>
    <property type="match status" value="2"/>
</dbReference>
<dbReference type="PANTHER" id="PTHR43530:SF1">
    <property type="entry name" value="QUEUINE TRNA-RIBOSYLTRANSFERASE CATALYTIC SUBUNIT 1"/>
    <property type="match status" value="1"/>
</dbReference>
<comment type="caution">
    <text evidence="3">The sequence shown here is derived from an EMBL/GenBank/DDBJ whole genome shotgun (WGS) entry which is preliminary data.</text>
</comment>
<dbReference type="InterPro" id="IPR036511">
    <property type="entry name" value="TGT-like_sf"/>
</dbReference>
<proteinExistence type="predicted"/>
<name>A0ABQ9EBD7_TEGGR</name>
<evidence type="ECO:0000313" key="4">
    <source>
        <dbReference type="Proteomes" id="UP001217089"/>
    </source>
</evidence>
<accession>A0ABQ9EBD7</accession>
<sequence length="356" mass="40388">MGNSLLMASKGTHALSLKIIAECSTTKARTCKMKLPHYVVDTPVFMPVGTQGTLKGLLPQQLEELDCKIMLGNTYHLGHRYICIGKSWRSTQDSGGFQMVSLLKLAEITEEGVKFESPHDRSEMMLTPEKSIEIQNSIGADIIMQLDDVVHSCVTGPRVEEAMYRTIRWLDRCIAAHKRPHDQCIFPIVQGGLYPDLRKKCAEGMYQVFAIGGLSGGEEKSQFWKMVTISTDILPKEKPRYLMGVGFAIDLVKDIYAKDFRPIDENCKCSTCQQYTRAYLHTVVQTETVACQLVTVHNVAYQLDLMRSIQQSIVEDRFPEFIRRFFNKQFPNKDYPEWAVDALKSVKVDLNCQLNS</sequence>
<keyword evidence="1" id="KW-0862">Zinc</keyword>
<dbReference type="Pfam" id="PF01702">
    <property type="entry name" value="TGT"/>
    <property type="match status" value="1"/>
</dbReference>
<evidence type="ECO:0000313" key="3">
    <source>
        <dbReference type="EMBL" id="KAJ8300882.1"/>
    </source>
</evidence>
<reference evidence="3 4" key="1">
    <citation type="submission" date="2022-12" db="EMBL/GenBank/DDBJ databases">
        <title>Chromosome-level genome of Tegillarca granosa.</title>
        <authorList>
            <person name="Kim J."/>
        </authorList>
    </citation>
    <scope>NUCLEOTIDE SEQUENCE [LARGE SCALE GENOMIC DNA]</scope>
    <source>
        <strain evidence="3">Teg-2019</strain>
        <tissue evidence="3">Adductor muscle</tissue>
    </source>
</reference>
<dbReference type="Gene3D" id="3.20.20.105">
    <property type="entry name" value="Queuine tRNA-ribosyltransferase-like"/>
    <property type="match status" value="2"/>
</dbReference>
<gene>
    <name evidence="3" type="ORF">KUTeg_022401</name>
</gene>
<dbReference type="Proteomes" id="UP001217089">
    <property type="component" value="Unassembled WGS sequence"/>
</dbReference>
<dbReference type="PANTHER" id="PTHR43530">
    <property type="entry name" value="QUEUINE TRNA-RIBOSYLTRANSFERASE CATALYTIC SUBUNIT 1"/>
    <property type="match status" value="1"/>
</dbReference>